<evidence type="ECO:0000313" key="3">
    <source>
        <dbReference type="EMBL" id="GGI01347.1"/>
    </source>
</evidence>
<dbReference type="InterPro" id="IPR012341">
    <property type="entry name" value="6hp_glycosidase-like_sf"/>
</dbReference>
<dbReference type="EMBL" id="BMFW01000033">
    <property type="protein sequence ID" value="GGI01347.1"/>
    <property type="molecule type" value="Genomic_DNA"/>
</dbReference>
<dbReference type="InterPro" id="IPR008928">
    <property type="entry name" value="6-hairpin_glycosidase_sf"/>
</dbReference>
<accession>A0ABQ2AZP8</accession>
<reference evidence="4" key="1">
    <citation type="journal article" date="2019" name="Int. J. Syst. Evol. Microbiol.">
        <title>The Global Catalogue of Microorganisms (GCM) 10K type strain sequencing project: providing services to taxonomists for standard genome sequencing and annotation.</title>
        <authorList>
            <consortium name="The Broad Institute Genomics Platform"/>
            <consortium name="The Broad Institute Genome Sequencing Center for Infectious Disease"/>
            <person name="Wu L."/>
            <person name="Ma J."/>
        </authorList>
    </citation>
    <scope>NUCLEOTIDE SEQUENCE [LARGE SCALE GENOMIC DNA]</scope>
    <source>
        <strain evidence="4">CGMCC 1.12778</strain>
    </source>
</reference>
<organism evidence="3 4">
    <name type="scientific">Arthrobacter liuii</name>
    <dbReference type="NCBI Taxonomy" id="1476996"/>
    <lineage>
        <taxon>Bacteria</taxon>
        <taxon>Bacillati</taxon>
        <taxon>Actinomycetota</taxon>
        <taxon>Actinomycetes</taxon>
        <taxon>Micrococcales</taxon>
        <taxon>Micrococcaceae</taxon>
        <taxon>Arthrobacter</taxon>
    </lineage>
</organism>
<dbReference type="Pfam" id="PF00723">
    <property type="entry name" value="Glyco_hydro_15"/>
    <property type="match status" value="1"/>
</dbReference>
<dbReference type="InterPro" id="IPR011613">
    <property type="entry name" value="GH15-like"/>
</dbReference>
<name>A0ABQ2AZP8_9MICC</name>
<dbReference type="Pfam" id="PF19291">
    <property type="entry name" value="TREH_N"/>
    <property type="match status" value="1"/>
</dbReference>
<keyword evidence="4" id="KW-1185">Reference proteome</keyword>
<dbReference type="Gene3D" id="1.50.10.10">
    <property type="match status" value="1"/>
</dbReference>
<feature type="domain" description="GH15-like" evidence="1">
    <location>
        <begin position="213"/>
        <end position="580"/>
    </location>
</feature>
<proteinExistence type="predicted"/>
<evidence type="ECO:0000259" key="2">
    <source>
        <dbReference type="Pfam" id="PF19291"/>
    </source>
</evidence>
<dbReference type="Proteomes" id="UP000643279">
    <property type="component" value="Unassembled WGS sequence"/>
</dbReference>
<dbReference type="RefSeq" id="WP_188573331.1">
    <property type="nucleotide sequence ID" value="NZ_BMFW01000033.1"/>
</dbReference>
<dbReference type="PANTHER" id="PTHR31616">
    <property type="entry name" value="TREHALASE"/>
    <property type="match status" value="1"/>
</dbReference>
<sequence>MTRIEDYAIVGDLHTAALIGTDGSIDWLCLPHFDSPACFAALLDTPDAGRWLLAPAAGGRCTRRQYRPDTLVLETEWETATGRVRVIDFMPPRDKAADIIRIVEGVSGTVDMQGELALRFDYGHIVPWVRRTKGGIHAVAGPDSVTLSSPVPMQGQHLRTVSEFTIKEGERVPFILTWSPSHLRVPGTADAEEALSATVAYWEQWSSRSLATGPYRDAVQRSLITLKALTFAPTGGIVAAATTSLPEQPGGPRNWDYRYCWLRDATLTLQSLITAGYTDEAKAWRQWLLRAVAGDPADLQIMYSLDGRRRLPEAEIPWLAGYDKSTPVRTGNAAAGQLQLDVWGEVLDGLSLTRNALGLQHDADNSWDIQIALMDHLEGAWQQPDNGLWEMRGPRRHFTQSKVMAWVAVDRMIKGVRQFHLPGPADRWEELRETIHRDVMEHGFNKDMNSFVQSYGGTGLDASLLLIPRVGFLPPDDPRVLGTIDAIQRELTEDGFVLRYRTEHSDDGLPGSEGVFLACSFWLVDALLGAGRHAEASKLFERLLTLRNDVGLLSEEWDVQAGRQLGNTPQAFSHFALVTSAFQLQHGMAHRSDESIPAEGPSGARSS</sequence>
<dbReference type="SUPFAM" id="SSF48208">
    <property type="entry name" value="Six-hairpin glycosidases"/>
    <property type="match status" value="1"/>
</dbReference>
<protein>
    <submittedName>
        <fullName evidence="3">Glucoamylase</fullName>
    </submittedName>
</protein>
<evidence type="ECO:0000259" key="1">
    <source>
        <dbReference type="Pfam" id="PF00723"/>
    </source>
</evidence>
<evidence type="ECO:0000313" key="4">
    <source>
        <dbReference type="Proteomes" id="UP000643279"/>
    </source>
</evidence>
<comment type="caution">
    <text evidence="3">The sequence shown here is derived from an EMBL/GenBank/DDBJ whole genome shotgun (WGS) entry which is preliminary data.</text>
</comment>
<dbReference type="InterPro" id="IPR045582">
    <property type="entry name" value="Trehalase-like_N"/>
</dbReference>
<feature type="domain" description="Trehalase-like N-terminal" evidence="2">
    <location>
        <begin position="2"/>
        <end position="150"/>
    </location>
</feature>
<gene>
    <name evidence="3" type="ORF">GCM10007170_40580</name>
</gene>
<dbReference type="PANTHER" id="PTHR31616:SF0">
    <property type="entry name" value="GLUCAN 1,4-ALPHA-GLUCOSIDASE"/>
    <property type="match status" value="1"/>
</dbReference>